<dbReference type="EMBL" id="CP031001">
    <property type="protein sequence ID" value="QHN76487.1"/>
    <property type="molecule type" value="Genomic_DNA"/>
</dbReference>
<proteinExistence type="predicted"/>
<gene>
    <name evidence="1" type="ORF">DS421_19g644280</name>
</gene>
<sequence length="305" mass="33625">MLLVTLTPKLMKFAVPFLLAEKHSLSLCVPPYSPCYALFVLPRVPLFLCSLHGVGVHFNSSLSYSNCSIVFCLPFISDLFQFASVLLLGFITADHCSVMKSSSPFNLLRQFLLHRHLRFTLAPPQHRAWCTAATPATNPYHLWKEKEEEILKDIEPVVTLTKDILHSRRNVNVNVLQLQQQNAESVWAVLGLADEPAVQPCSEVKKNGVSPRTAATLIPGPAVVTLGWRGSQLKLQVVTPIMFIVVSDLAAVVNALLPENPEPSETELKRADLFFNYAYALVASRAKLDDFTIEVQVGTSSAGCG</sequence>
<organism evidence="1 2">
    <name type="scientific">Arachis hypogaea</name>
    <name type="common">Peanut</name>
    <dbReference type="NCBI Taxonomy" id="3818"/>
    <lineage>
        <taxon>Eukaryota</taxon>
        <taxon>Viridiplantae</taxon>
        <taxon>Streptophyta</taxon>
        <taxon>Embryophyta</taxon>
        <taxon>Tracheophyta</taxon>
        <taxon>Spermatophyta</taxon>
        <taxon>Magnoliopsida</taxon>
        <taxon>eudicotyledons</taxon>
        <taxon>Gunneridae</taxon>
        <taxon>Pentapetalae</taxon>
        <taxon>rosids</taxon>
        <taxon>fabids</taxon>
        <taxon>Fabales</taxon>
        <taxon>Fabaceae</taxon>
        <taxon>Papilionoideae</taxon>
        <taxon>50 kb inversion clade</taxon>
        <taxon>dalbergioids sensu lato</taxon>
        <taxon>Dalbergieae</taxon>
        <taxon>Pterocarpus clade</taxon>
        <taxon>Arachis</taxon>
    </lineage>
</organism>
<dbReference type="AlphaFoldDB" id="A0A6B9V583"/>
<accession>A0A6B9V583</accession>
<evidence type="ECO:0000313" key="1">
    <source>
        <dbReference type="EMBL" id="QHN76487.1"/>
    </source>
</evidence>
<name>A0A6B9V583_ARAHY</name>
<dbReference type="Proteomes" id="UP000464620">
    <property type="component" value="Chromosome B09"/>
</dbReference>
<reference evidence="1 2" key="1">
    <citation type="submission" date="2020-01" db="EMBL/GenBank/DDBJ databases">
        <title>Genome sequence of Arachis hypogaea, cultivar Shitouqi.</title>
        <authorList>
            <person name="Zhuang W."/>
            <person name="Chen H."/>
            <person name="Varshney R."/>
            <person name="Wang D."/>
            <person name="Ming R."/>
        </authorList>
    </citation>
    <scope>NUCLEOTIDE SEQUENCE [LARGE SCALE GENOMIC DNA]</scope>
    <source>
        <tissue evidence="1">Young leaf</tissue>
    </source>
</reference>
<protein>
    <submittedName>
        <fullName evidence="1">Uncharacterized protein</fullName>
    </submittedName>
</protein>
<evidence type="ECO:0000313" key="2">
    <source>
        <dbReference type="Proteomes" id="UP000464620"/>
    </source>
</evidence>